<evidence type="ECO:0000256" key="4">
    <source>
        <dbReference type="ARBA" id="ARBA00022771"/>
    </source>
</evidence>
<keyword evidence="14" id="KW-1185">Reference proteome</keyword>
<sequence length="337" mass="38668">MIFPYQPHQNNHKQNRKRHHNSTQATIQQSTTTINFDVNSVFKLFTPMTTPLSFSSSIFPLPNVQTQTSLLASLLALKNLASSTNSITHQQTNQHLTNSIFPQFPNNIQKLQQEIIRSMLSIPNKPAVKQQNPDSIQQTRVNNSCLISYNDIKNETKFIKKFDFTDIASCIVSNQQNNKDENIKNKTLELGKDEPKNEKLMPTTSSTLLEAAVVIANAAASAVNELTKQNSVESTIQLRKYGALPKTENTPTHRSGSGRQRKQFICRYCQRHFTKSYNLLIHERTHTDERPFPCDECEKAFRRQDHLRDHKFTHAKEKPFKCNECSRGFCQHRTLLV</sequence>
<evidence type="ECO:0000256" key="11">
    <source>
        <dbReference type="SAM" id="MobiDB-lite"/>
    </source>
</evidence>
<evidence type="ECO:0000256" key="7">
    <source>
        <dbReference type="ARBA" id="ARBA00023163"/>
    </source>
</evidence>
<comment type="caution">
    <text evidence="13">The sequence shown here is derived from an EMBL/GenBank/DDBJ whole genome shotgun (WGS) entry which is preliminary data.</text>
</comment>
<dbReference type="Proteomes" id="UP000605970">
    <property type="component" value="Unassembled WGS sequence"/>
</dbReference>
<keyword evidence="7" id="KW-0804">Transcription</keyword>
<reference evidence="13" key="1">
    <citation type="journal article" date="2020" name="Ecol. Evol.">
        <title>Genome structure and content of the rice root-knot nematode (Meloidogyne graminicola).</title>
        <authorList>
            <person name="Phan N.T."/>
            <person name="Danchin E.G.J."/>
            <person name="Klopp C."/>
            <person name="Perfus-Barbeoch L."/>
            <person name="Kozlowski D.K."/>
            <person name="Koutsovoulos G.D."/>
            <person name="Lopez-Roques C."/>
            <person name="Bouchez O."/>
            <person name="Zahm M."/>
            <person name="Besnard G."/>
            <person name="Bellafiore S."/>
        </authorList>
    </citation>
    <scope>NUCLEOTIDE SEQUENCE</scope>
    <source>
        <strain evidence="13">VN-18</strain>
    </source>
</reference>
<evidence type="ECO:0000256" key="3">
    <source>
        <dbReference type="ARBA" id="ARBA00022737"/>
    </source>
</evidence>
<dbReference type="PANTHER" id="PTHR14196">
    <property type="entry name" value="ODD-SKIPPED - RELATED"/>
    <property type="match status" value="1"/>
</dbReference>
<dbReference type="AlphaFoldDB" id="A0A8S9ZES8"/>
<dbReference type="GO" id="GO:0000981">
    <property type="term" value="F:DNA-binding transcription factor activity, RNA polymerase II-specific"/>
    <property type="evidence" value="ECO:0007669"/>
    <property type="project" value="TreeGrafter"/>
</dbReference>
<keyword evidence="8" id="KW-0539">Nucleus</keyword>
<evidence type="ECO:0000256" key="2">
    <source>
        <dbReference type="ARBA" id="ARBA00022723"/>
    </source>
</evidence>
<feature type="domain" description="C2H2-type" evidence="12">
    <location>
        <begin position="264"/>
        <end position="291"/>
    </location>
</feature>
<dbReference type="OrthoDB" id="9451254at2759"/>
<dbReference type="PANTHER" id="PTHR14196:SF0">
    <property type="entry name" value="PROTEIN BOWEL"/>
    <property type="match status" value="1"/>
</dbReference>
<evidence type="ECO:0000313" key="14">
    <source>
        <dbReference type="Proteomes" id="UP000605970"/>
    </source>
</evidence>
<dbReference type="PROSITE" id="PS50157">
    <property type="entry name" value="ZINC_FINGER_C2H2_2"/>
    <property type="match status" value="2"/>
</dbReference>
<dbReference type="GO" id="GO:0008270">
    <property type="term" value="F:zinc ion binding"/>
    <property type="evidence" value="ECO:0007669"/>
    <property type="project" value="UniProtKB-KW"/>
</dbReference>
<dbReference type="GO" id="GO:0000977">
    <property type="term" value="F:RNA polymerase II transcription regulatory region sequence-specific DNA binding"/>
    <property type="evidence" value="ECO:0007669"/>
    <property type="project" value="TreeGrafter"/>
</dbReference>
<feature type="domain" description="C2H2-type" evidence="12">
    <location>
        <begin position="292"/>
        <end position="319"/>
    </location>
</feature>
<comment type="similarity">
    <text evidence="9">Belongs to the Odd C2H2-type zinc-finger protein family.</text>
</comment>
<dbReference type="FunFam" id="3.30.160.60:FF:000090">
    <property type="entry name" value="Odd-skipped-related transciption factor 2"/>
    <property type="match status" value="1"/>
</dbReference>
<evidence type="ECO:0000256" key="6">
    <source>
        <dbReference type="ARBA" id="ARBA00023015"/>
    </source>
</evidence>
<evidence type="ECO:0000259" key="12">
    <source>
        <dbReference type="PROSITE" id="PS50157"/>
    </source>
</evidence>
<dbReference type="PROSITE" id="PS00028">
    <property type="entry name" value="ZINC_FINGER_C2H2_1"/>
    <property type="match status" value="2"/>
</dbReference>
<evidence type="ECO:0000256" key="8">
    <source>
        <dbReference type="ARBA" id="ARBA00023242"/>
    </source>
</evidence>
<dbReference type="FunFam" id="3.30.160.60:FF:000311">
    <property type="entry name" value="protein odd-skipped-related 2 isoform X1"/>
    <property type="match status" value="1"/>
</dbReference>
<dbReference type="SMART" id="SM00355">
    <property type="entry name" value="ZnF_C2H2"/>
    <property type="match status" value="2"/>
</dbReference>
<dbReference type="GO" id="GO:0005634">
    <property type="term" value="C:nucleus"/>
    <property type="evidence" value="ECO:0007669"/>
    <property type="project" value="UniProtKB-SubCell"/>
</dbReference>
<evidence type="ECO:0000256" key="5">
    <source>
        <dbReference type="ARBA" id="ARBA00022833"/>
    </source>
</evidence>
<accession>A0A8S9ZES8</accession>
<keyword evidence="4 10" id="KW-0863">Zinc-finger</keyword>
<name>A0A8S9ZES8_9BILA</name>
<dbReference type="InterPro" id="IPR036236">
    <property type="entry name" value="Znf_C2H2_sf"/>
</dbReference>
<dbReference type="InterPro" id="IPR050717">
    <property type="entry name" value="C2H2-ZF_Transcription_Reg"/>
</dbReference>
<evidence type="ECO:0000256" key="1">
    <source>
        <dbReference type="ARBA" id="ARBA00004123"/>
    </source>
</evidence>
<proteinExistence type="inferred from homology"/>
<feature type="region of interest" description="Disordered" evidence="11">
    <location>
        <begin position="1"/>
        <end position="27"/>
    </location>
</feature>
<protein>
    <recommendedName>
        <fullName evidence="12">C2H2-type domain-containing protein</fullName>
    </recommendedName>
</protein>
<dbReference type="Pfam" id="PF00096">
    <property type="entry name" value="zf-C2H2"/>
    <property type="match status" value="2"/>
</dbReference>
<organism evidence="13 14">
    <name type="scientific">Meloidogyne graminicola</name>
    <dbReference type="NCBI Taxonomy" id="189291"/>
    <lineage>
        <taxon>Eukaryota</taxon>
        <taxon>Metazoa</taxon>
        <taxon>Ecdysozoa</taxon>
        <taxon>Nematoda</taxon>
        <taxon>Chromadorea</taxon>
        <taxon>Rhabditida</taxon>
        <taxon>Tylenchina</taxon>
        <taxon>Tylenchomorpha</taxon>
        <taxon>Tylenchoidea</taxon>
        <taxon>Meloidogynidae</taxon>
        <taxon>Meloidogyninae</taxon>
        <taxon>Meloidogyne</taxon>
    </lineage>
</organism>
<evidence type="ECO:0000256" key="9">
    <source>
        <dbReference type="ARBA" id="ARBA00038339"/>
    </source>
</evidence>
<dbReference type="Gene3D" id="3.30.160.60">
    <property type="entry name" value="Classic Zinc Finger"/>
    <property type="match status" value="3"/>
</dbReference>
<evidence type="ECO:0000313" key="13">
    <source>
        <dbReference type="EMBL" id="KAF7630947.1"/>
    </source>
</evidence>
<feature type="compositionally biased region" description="Basic residues" evidence="11">
    <location>
        <begin position="10"/>
        <end position="21"/>
    </location>
</feature>
<comment type="subcellular location">
    <subcellularLocation>
        <location evidence="1">Nucleus</location>
    </subcellularLocation>
</comment>
<keyword evidence="2" id="KW-0479">Metal-binding</keyword>
<keyword evidence="3" id="KW-0677">Repeat</keyword>
<keyword evidence="6" id="KW-0805">Transcription regulation</keyword>
<keyword evidence="5" id="KW-0862">Zinc</keyword>
<evidence type="ECO:0000256" key="10">
    <source>
        <dbReference type="PROSITE-ProRule" id="PRU00042"/>
    </source>
</evidence>
<dbReference type="SUPFAM" id="SSF57667">
    <property type="entry name" value="beta-beta-alpha zinc fingers"/>
    <property type="match status" value="2"/>
</dbReference>
<dbReference type="InterPro" id="IPR013087">
    <property type="entry name" value="Znf_C2H2_type"/>
</dbReference>
<gene>
    <name evidence="13" type="ORF">Mgra_00008816</name>
</gene>
<dbReference type="EMBL" id="JABEBT010000124">
    <property type="protein sequence ID" value="KAF7630947.1"/>
    <property type="molecule type" value="Genomic_DNA"/>
</dbReference>